<protein>
    <submittedName>
        <fullName evidence="1">Uncharacterized protein</fullName>
    </submittedName>
</protein>
<sequence>MRWPKYWSFSFIQLHSKEHPGLISFRMDWLDLLAVQGTLKSLLRHHSSKASVLWRSAFFTVQLSHPYMTTGKTIVLTRQTFVGKVMSLLFNITIAVISQASKVMLKILQARLQQYVNHELPDVQARFRKVKGIRDQIASIHWIIKKAREFQKNIYFCLIDYAKALDCVDHNKLENSERDGNTRPPDLPLEKSVCRSGSNS</sequence>
<proteinExistence type="predicted"/>
<organism evidence="1">
    <name type="scientific">Ovis aries</name>
    <name type="common">Sheep</name>
    <dbReference type="NCBI Taxonomy" id="9940"/>
    <lineage>
        <taxon>Eukaryota</taxon>
        <taxon>Metazoa</taxon>
        <taxon>Chordata</taxon>
        <taxon>Craniata</taxon>
        <taxon>Vertebrata</taxon>
        <taxon>Euteleostomi</taxon>
        <taxon>Mammalia</taxon>
        <taxon>Eutheria</taxon>
        <taxon>Laurasiatheria</taxon>
        <taxon>Artiodactyla</taxon>
        <taxon>Ruminantia</taxon>
        <taxon>Pecora</taxon>
        <taxon>Bovidae</taxon>
        <taxon>Caprinae</taxon>
        <taxon>Ovis</taxon>
    </lineage>
</organism>
<evidence type="ECO:0000313" key="1">
    <source>
        <dbReference type="Ensembl" id="ENSOARP00020051302.1"/>
    </source>
</evidence>
<accession>A0AC11DYX3</accession>
<reference evidence="1" key="3">
    <citation type="submission" date="2025-09" db="UniProtKB">
        <authorList>
            <consortium name="Ensembl"/>
        </authorList>
    </citation>
    <scope>IDENTIFICATION</scope>
</reference>
<reference evidence="1" key="2">
    <citation type="submission" date="2025-08" db="UniProtKB">
        <authorList>
            <consortium name="Ensembl"/>
        </authorList>
    </citation>
    <scope>IDENTIFICATION</scope>
</reference>
<dbReference type="Ensembl" id="ENSOART00020066325.1">
    <property type="protein sequence ID" value="ENSOARP00020051302.1"/>
    <property type="gene ID" value="ENSOARG00020029601.1"/>
</dbReference>
<reference evidence="1" key="1">
    <citation type="submission" date="2020-11" db="EMBL/GenBank/DDBJ databases">
        <authorList>
            <person name="Davenport K.M."/>
            <person name="Bickhart D.M."/>
            <person name="Smith T.P.L."/>
            <person name="Murdoch B.M."/>
            <person name="Rosen B.D."/>
        </authorList>
    </citation>
    <scope>NUCLEOTIDE SEQUENCE [LARGE SCALE GENOMIC DNA]</scope>
    <source>
        <strain evidence="1">OAR_USU_Benz2616</strain>
    </source>
</reference>
<name>A0AC11DYX3_SHEEP</name>